<organism evidence="1 2">
    <name type="scientific">Saccharopolyspora halophila</name>
    <dbReference type="NCBI Taxonomy" id="405551"/>
    <lineage>
        <taxon>Bacteria</taxon>
        <taxon>Bacillati</taxon>
        <taxon>Actinomycetota</taxon>
        <taxon>Actinomycetes</taxon>
        <taxon>Pseudonocardiales</taxon>
        <taxon>Pseudonocardiaceae</taxon>
        <taxon>Saccharopolyspora</taxon>
    </lineage>
</organism>
<evidence type="ECO:0008006" key="3">
    <source>
        <dbReference type="Google" id="ProtNLM"/>
    </source>
</evidence>
<dbReference type="Proteomes" id="UP001501218">
    <property type="component" value="Unassembled WGS sequence"/>
</dbReference>
<name>A0ABN3FWE2_9PSEU</name>
<keyword evidence="2" id="KW-1185">Reference proteome</keyword>
<protein>
    <recommendedName>
        <fullName evidence="3">SAF domain-containing protein</fullName>
    </recommendedName>
</protein>
<dbReference type="RefSeq" id="WP_344127769.1">
    <property type="nucleotide sequence ID" value="NZ_BAAARA010000003.1"/>
</dbReference>
<evidence type="ECO:0000313" key="2">
    <source>
        <dbReference type="Proteomes" id="UP001501218"/>
    </source>
</evidence>
<gene>
    <name evidence="1" type="ORF">GCM10009854_13430</name>
</gene>
<dbReference type="EMBL" id="BAAARA010000003">
    <property type="protein sequence ID" value="GAA2338469.1"/>
    <property type="molecule type" value="Genomic_DNA"/>
</dbReference>
<reference evidence="1 2" key="1">
    <citation type="journal article" date="2019" name="Int. J. Syst. Evol. Microbiol.">
        <title>The Global Catalogue of Microorganisms (GCM) 10K type strain sequencing project: providing services to taxonomists for standard genome sequencing and annotation.</title>
        <authorList>
            <consortium name="The Broad Institute Genomics Platform"/>
            <consortium name="The Broad Institute Genome Sequencing Center for Infectious Disease"/>
            <person name="Wu L."/>
            <person name="Ma J."/>
        </authorList>
    </citation>
    <scope>NUCLEOTIDE SEQUENCE [LARGE SCALE GENOMIC DNA]</scope>
    <source>
        <strain evidence="1 2">JCM 16221</strain>
    </source>
</reference>
<accession>A0ABN3FWE2</accession>
<sequence>MVRELNAKLLDRLVALRGRRGALLARRVVAAALLLLAAALAIGQRTAAPDQRADAAPAHEPALVAAPIRLADPDIAKFLRPGRRVDIVTEPAASGEGSVLATDAAVVSAPEAGPGGTGPERGGVLFVKLPEHSAAKVAAKSLTQQVTVTLR</sequence>
<proteinExistence type="predicted"/>
<evidence type="ECO:0000313" key="1">
    <source>
        <dbReference type="EMBL" id="GAA2338469.1"/>
    </source>
</evidence>
<comment type="caution">
    <text evidence="1">The sequence shown here is derived from an EMBL/GenBank/DDBJ whole genome shotgun (WGS) entry which is preliminary data.</text>
</comment>